<dbReference type="EMBL" id="JABEZX010000034">
    <property type="protein sequence ID" value="MBA0574691.1"/>
    <property type="molecule type" value="Genomic_DNA"/>
</dbReference>
<sequence length="47" mass="5694">MHAMAVIHQKEEYLETYVKTWYTKQTQLAIYSNFIKPVKGLEQWESM</sequence>
<evidence type="ECO:0000313" key="1">
    <source>
        <dbReference type="EMBL" id="MBA0574691.1"/>
    </source>
</evidence>
<organism evidence="1 2">
    <name type="scientific">Gossypium lobatum</name>
    <dbReference type="NCBI Taxonomy" id="34289"/>
    <lineage>
        <taxon>Eukaryota</taxon>
        <taxon>Viridiplantae</taxon>
        <taxon>Streptophyta</taxon>
        <taxon>Embryophyta</taxon>
        <taxon>Tracheophyta</taxon>
        <taxon>Spermatophyta</taxon>
        <taxon>Magnoliopsida</taxon>
        <taxon>eudicotyledons</taxon>
        <taxon>Gunneridae</taxon>
        <taxon>Pentapetalae</taxon>
        <taxon>rosids</taxon>
        <taxon>malvids</taxon>
        <taxon>Malvales</taxon>
        <taxon>Malvaceae</taxon>
        <taxon>Malvoideae</taxon>
        <taxon>Gossypium</taxon>
    </lineage>
</organism>
<name>A0A7J8NCJ4_9ROSI</name>
<accession>A0A7J8NCJ4</accession>
<keyword evidence="2" id="KW-1185">Reference proteome</keyword>
<comment type="caution">
    <text evidence="1">The sequence shown here is derived from an EMBL/GenBank/DDBJ whole genome shotgun (WGS) entry which is preliminary data.</text>
</comment>
<proteinExistence type="predicted"/>
<dbReference type="Proteomes" id="UP000593572">
    <property type="component" value="Unassembled WGS sequence"/>
</dbReference>
<evidence type="ECO:0000313" key="2">
    <source>
        <dbReference type="Proteomes" id="UP000593572"/>
    </source>
</evidence>
<reference evidence="1 2" key="1">
    <citation type="journal article" date="2019" name="Genome Biol. Evol.">
        <title>Insights into the evolution of the New World diploid cottons (Gossypium, subgenus Houzingenia) based on genome sequencing.</title>
        <authorList>
            <person name="Grover C.E."/>
            <person name="Arick M.A. 2nd"/>
            <person name="Thrash A."/>
            <person name="Conover J.L."/>
            <person name="Sanders W.S."/>
            <person name="Peterson D.G."/>
            <person name="Frelichowski J.E."/>
            <person name="Scheffler J.A."/>
            <person name="Scheffler B.E."/>
            <person name="Wendel J.F."/>
        </authorList>
    </citation>
    <scope>NUCLEOTIDE SEQUENCE [LARGE SCALE GENOMIC DNA]</scope>
    <source>
        <strain evidence="1">157</strain>
        <tissue evidence="1">Leaf</tissue>
    </source>
</reference>
<dbReference type="AlphaFoldDB" id="A0A7J8NCJ4"/>
<protein>
    <submittedName>
        <fullName evidence="1">Uncharacterized protein</fullName>
    </submittedName>
</protein>
<gene>
    <name evidence="1" type="ORF">Golob_024934</name>
</gene>